<keyword evidence="5 7" id="KW-0472">Membrane</keyword>
<sequence length="528" mass="59125">MADPQPLLSQSDNQQENHSNDHQQQQHEVKSLDDMIEQTIGGFGWAQLVQAILVSLASIFDSQQAFLSVYTDAQPTWHCTNNNTTTTTCDSRRSNICKLPKSDWAWDGFASKTIVSEWGLQCSSSAFIRGLPSSSHFMGCILGTFFVARLADSSLGRKNMLLLSCLVMSITTSITILSNNVWIYSLMRFIAGVGRASIGTCTIVLLVEKVGRKWRNLVGIMDFFFFTAGTVSLPAIAYMNRDSSWRAIYLWTSVPALVYSAILYFLVSESPRWLLMQGRQEEAMKTLKSLSTLNNDIKLQKSVVYLHRRETSKVEDDIFSSIKDLFQRRWARHRILALCILGFGIGLTYYGMTLGIGNLGFDIYLSVVFNGLLEIPSFFIMYLLIERWNRRSSLLITCVLSGIFSIAIILADEELEKIKIGLELASFLGACTAYNVILIYAIELFPTCVRNFATSMARQSITFGAVLSSILVSAGGDDNNKLLPYVVFGVVIMCCGFFVVCLPETRDVPLFDTMEEQEEHEDNNSVVV</sequence>
<evidence type="ECO:0000256" key="5">
    <source>
        <dbReference type="ARBA" id="ARBA00023136"/>
    </source>
</evidence>
<comment type="subcellular location">
    <subcellularLocation>
        <location evidence="1">Membrane</location>
        <topology evidence="1">Multi-pass membrane protein</topology>
    </subcellularLocation>
</comment>
<dbReference type="InterPro" id="IPR020846">
    <property type="entry name" value="MFS_dom"/>
</dbReference>
<feature type="transmembrane region" description="Helical" evidence="7">
    <location>
        <begin position="248"/>
        <end position="267"/>
    </location>
</feature>
<dbReference type="SUPFAM" id="SSF103473">
    <property type="entry name" value="MFS general substrate transporter"/>
    <property type="match status" value="1"/>
</dbReference>
<dbReference type="EMBL" id="JAFEMO010000781">
    <property type="protein sequence ID" value="KAH7510758.1"/>
    <property type="molecule type" value="Genomic_DNA"/>
</dbReference>
<dbReference type="Gene3D" id="1.20.1250.20">
    <property type="entry name" value="MFS general substrate transporter like domains"/>
    <property type="match status" value="1"/>
</dbReference>
<evidence type="ECO:0000256" key="1">
    <source>
        <dbReference type="ARBA" id="ARBA00004141"/>
    </source>
</evidence>
<dbReference type="PROSITE" id="PS00216">
    <property type="entry name" value="SUGAR_TRANSPORT_1"/>
    <property type="match status" value="1"/>
</dbReference>
<feature type="transmembrane region" description="Helical" evidence="7">
    <location>
        <begin position="363"/>
        <end position="385"/>
    </location>
</feature>
<evidence type="ECO:0000256" key="4">
    <source>
        <dbReference type="ARBA" id="ARBA00022989"/>
    </source>
</evidence>
<dbReference type="InterPro" id="IPR005828">
    <property type="entry name" value="MFS_sugar_transport-like"/>
</dbReference>
<feature type="compositionally biased region" description="Basic and acidic residues" evidence="6">
    <location>
        <begin position="18"/>
        <end position="30"/>
    </location>
</feature>
<feature type="transmembrane region" description="Helical" evidence="7">
    <location>
        <begin position="160"/>
        <end position="183"/>
    </location>
</feature>
<dbReference type="PANTHER" id="PTHR24064">
    <property type="entry name" value="SOLUTE CARRIER FAMILY 22 MEMBER"/>
    <property type="match status" value="1"/>
</dbReference>
<organism evidence="9 10">
    <name type="scientific">Xanthoceras sorbifolium</name>
    <dbReference type="NCBI Taxonomy" id="99658"/>
    <lineage>
        <taxon>Eukaryota</taxon>
        <taxon>Viridiplantae</taxon>
        <taxon>Streptophyta</taxon>
        <taxon>Embryophyta</taxon>
        <taxon>Tracheophyta</taxon>
        <taxon>Spermatophyta</taxon>
        <taxon>Magnoliopsida</taxon>
        <taxon>eudicotyledons</taxon>
        <taxon>Gunneridae</taxon>
        <taxon>Pentapetalae</taxon>
        <taxon>rosids</taxon>
        <taxon>malvids</taxon>
        <taxon>Sapindales</taxon>
        <taxon>Sapindaceae</taxon>
        <taxon>Xanthoceroideae</taxon>
        <taxon>Xanthoceras</taxon>
    </lineage>
</organism>
<keyword evidence="2" id="KW-0813">Transport</keyword>
<keyword evidence="10" id="KW-1185">Reference proteome</keyword>
<dbReference type="InterPro" id="IPR036259">
    <property type="entry name" value="MFS_trans_sf"/>
</dbReference>
<gene>
    <name evidence="9" type="ORF">JRO89_XSUnG0254500</name>
</gene>
<evidence type="ECO:0000313" key="9">
    <source>
        <dbReference type="EMBL" id="KAH7510758.1"/>
    </source>
</evidence>
<proteinExistence type="predicted"/>
<feature type="transmembrane region" description="Helical" evidence="7">
    <location>
        <begin position="392"/>
        <end position="412"/>
    </location>
</feature>
<reference evidence="9 10" key="1">
    <citation type="submission" date="2021-02" db="EMBL/GenBank/DDBJ databases">
        <title>Plant Genome Project.</title>
        <authorList>
            <person name="Zhang R.-G."/>
        </authorList>
    </citation>
    <scope>NUCLEOTIDE SEQUENCE [LARGE SCALE GENOMIC DNA]</scope>
    <source>
        <tissue evidence="9">Leaves</tissue>
    </source>
</reference>
<feature type="transmembrane region" description="Helical" evidence="7">
    <location>
        <begin position="130"/>
        <end position="148"/>
    </location>
</feature>
<evidence type="ECO:0000256" key="2">
    <source>
        <dbReference type="ARBA" id="ARBA00022448"/>
    </source>
</evidence>
<evidence type="ECO:0000256" key="3">
    <source>
        <dbReference type="ARBA" id="ARBA00022692"/>
    </source>
</evidence>
<keyword evidence="3 7" id="KW-0812">Transmembrane</keyword>
<accession>A0ABQ8GWP0</accession>
<evidence type="ECO:0000313" key="10">
    <source>
        <dbReference type="Proteomes" id="UP000827721"/>
    </source>
</evidence>
<keyword evidence="4 7" id="KW-1133">Transmembrane helix</keyword>
<feature type="transmembrane region" description="Helical" evidence="7">
    <location>
        <begin position="457"/>
        <end position="476"/>
    </location>
</feature>
<evidence type="ECO:0000256" key="6">
    <source>
        <dbReference type="SAM" id="MobiDB-lite"/>
    </source>
</evidence>
<feature type="transmembrane region" description="Helical" evidence="7">
    <location>
        <begin position="335"/>
        <end position="357"/>
    </location>
</feature>
<dbReference type="Proteomes" id="UP000827721">
    <property type="component" value="Unassembled WGS sequence"/>
</dbReference>
<feature type="transmembrane region" description="Helical" evidence="7">
    <location>
        <begin position="424"/>
        <end position="445"/>
    </location>
</feature>
<dbReference type="PROSITE" id="PS50850">
    <property type="entry name" value="MFS"/>
    <property type="match status" value="1"/>
</dbReference>
<evidence type="ECO:0000256" key="7">
    <source>
        <dbReference type="SAM" id="Phobius"/>
    </source>
</evidence>
<evidence type="ECO:0000259" key="8">
    <source>
        <dbReference type="PROSITE" id="PS50850"/>
    </source>
</evidence>
<comment type="caution">
    <text evidence="9">The sequence shown here is derived from an EMBL/GenBank/DDBJ whole genome shotgun (WGS) entry which is preliminary data.</text>
</comment>
<feature type="transmembrane region" description="Helical" evidence="7">
    <location>
        <begin position="214"/>
        <end position="236"/>
    </location>
</feature>
<dbReference type="Pfam" id="PF00083">
    <property type="entry name" value="Sugar_tr"/>
    <property type="match status" value="1"/>
</dbReference>
<name>A0ABQ8GWP0_9ROSI</name>
<feature type="compositionally biased region" description="Polar residues" evidence="6">
    <location>
        <begin position="7"/>
        <end position="17"/>
    </location>
</feature>
<feature type="transmembrane region" description="Helical" evidence="7">
    <location>
        <begin position="189"/>
        <end position="207"/>
    </location>
</feature>
<protein>
    <recommendedName>
        <fullName evidence="8">Major facilitator superfamily (MFS) profile domain-containing protein</fullName>
    </recommendedName>
</protein>
<feature type="domain" description="Major facilitator superfamily (MFS) profile" evidence="8">
    <location>
        <begin position="50"/>
        <end position="506"/>
    </location>
</feature>
<feature type="region of interest" description="Disordered" evidence="6">
    <location>
        <begin position="1"/>
        <end position="30"/>
    </location>
</feature>
<dbReference type="InterPro" id="IPR005829">
    <property type="entry name" value="Sugar_transporter_CS"/>
</dbReference>
<feature type="transmembrane region" description="Helical" evidence="7">
    <location>
        <begin position="482"/>
        <end position="502"/>
    </location>
</feature>